<reference evidence="2" key="1">
    <citation type="submission" date="2025-08" db="UniProtKB">
        <authorList>
            <consortium name="Ensembl"/>
        </authorList>
    </citation>
    <scope>IDENTIFICATION</scope>
</reference>
<evidence type="ECO:0000313" key="3">
    <source>
        <dbReference type="Proteomes" id="UP000694415"/>
    </source>
</evidence>
<feature type="compositionally biased region" description="Low complexity" evidence="1">
    <location>
        <begin position="57"/>
        <end position="67"/>
    </location>
</feature>
<name>A0A8C6N5Z0_MUSSI</name>
<protein>
    <submittedName>
        <fullName evidence="2">Predicted gene, 26566</fullName>
    </submittedName>
</protein>
<feature type="compositionally biased region" description="Low complexity" evidence="1">
    <location>
        <begin position="118"/>
        <end position="129"/>
    </location>
</feature>
<accession>A0A8C6N5Z0</accession>
<feature type="region of interest" description="Disordered" evidence="1">
    <location>
        <begin position="1"/>
        <end position="129"/>
    </location>
</feature>
<dbReference type="Ensembl" id="ENSMSIT00000047952.1">
    <property type="protein sequence ID" value="ENSMSIP00000037999.1"/>
    <property type="gene ID" value="ENSMSIG00000031659.1"/>
</dbReference>
<organism evidence="2 3">
    <name type="scientific">Mus spicilegus</name>
    <name type="common">Mound-building mouse</name>
    <dbReference type="NCBI Taxonomy" id="10103"/>
    <lineage>
        <taxon>Eukaryota</taxon>
        <taxon>Metazoa</taxon>
        <taxon>Chordata</taxon>
        <taxon>Craniata</taxon>
        <taxon>Vertebrata</taxon>
        <taxon>Euteleostomi</taxon>
        <taxon>Mammalia</taxon>
        <taxon>Eutheria</taxon>
        <taxon>Euarchontoglires</taxon>
        <taxon>Glires</taxon>
        <taxon>Rodentia</taxon>
        <taxon>Myomorpha</taxon>
        <taxon>Muroidea</taxon>
        <taxon>Muridae</taxon>
        <taxon>Murinae</taxon>
        <taxon>Mus</taxon>
        <taxon>Mus</taxon>
    </lineage>
</organism>
<evidence type="ECO:0000313" key="2">
    <source>
        <dbReference type="Ensembl" id="ENSMSIP00000037999.1"/>
    </source>
</evidence>
<dbReference type="GeneTree" id="ENSGT00860000136084"/>
<dbReference type="Proteomes" id="UP000694415">
    <property type="component" value="Unplaced"/>
</dbReference>
<reference evidence="2" key="2">
    <citation type="submission" date="2025-09" db="UniProtKB">
        <authorList>
            <consortium name="Ensembl"/>
        </authorList>
    </citation>
    <scope>IDENTIFICATION</scope>
</reference>
<keyword evidence="3" id="KW-1185">Reference proteome</keyword>
<sequence length="159" mass="16717">MSPLPRDTFMGEAGARSELQAADVTKRTLSGNPGAAEPRASKRSPQHRSGHTDVRPAATATAAATAARTSNLPGERVSHHPGQLRDRFTSSGPGLSSFAAALRAGEGPSRPAHPGCRPPRLSRLNALRPRPLRSPLCCRGYGLGLEQGLEFRLGPRTAA</sequence>
<proteinExistence type="predicted"/>
<evidence type="ECO:0000256" key="1">
    <source>
        <dbReference type="SAM" id="MobiDB-lite"/>
    </source>
</evidence>
<dbReference type="AlphaFoldDB" id="A0A8C6N5Z0"/>